<name>A0ABU4GD38_9BACL</name>
<feature type="transmembrane region" description="Helical" evidence="1">
    <location>
        <begin position="74"/>
        <end position="96"/>
    </location>
</feature>
<dbReference type="Pfam" id="PF09946">
    <property type="entry name" value="DUF2178"/>
    <property type="match status" value="1"/>
</dbReference>
<reference evidence="2 3" key="1">
    <citation type="submission" date="2023-06" db="EMBL/GenBank/DDBJ databases">
        <title>Sporosarcina sp. nov., isolated from Korean traditional fermented seafood 'Jeotgal'.</title>
        <authorList>
            <person name="Yang A.I."/>
            <person name="Shin N.-R."/>
        </authorList>
    </citation>
    <scope>NUCLEOTIDE SEQUENCE [LARGE SCALE GENOMIC DNA]</scope>
    <source>
        <strain evidence="2 3">KCTC13119</strain>
    </source>
</reference>
<feature type="transmembrane region" description="Helical" evidence="1">
    <location>
        <begin position="48"/>
        <end position="68"/>
    </location>
</feature>
<keyword evidence="1" id="KW-0472">Membrane</keyword>
<dbReference type="Proteomes" id="UP001282284">
    <property type="component" value="Unassembled WGS sequence"/>
</dbReference>
<protein>
    <submittedName>
        <fullName evidence="2">DUF3796 domain-containing protein</fullName>
    </submittedName>
</protein>
<dbReference type="RefSeq" id="WP_317946288.1">
    <property type="nucleotide sequence ID" value="NZ_JAUBDI010000024.1"/>
</dbReference>
<feature type="transmembrane region" description="Helical" evidence="1">
    <location>
        <begin position="6"/>
        <end position="27"/>
    </location>
</feature>
<accession>A0ABU4GD38</accession>
<comment type="caution">
    <text evidence="2">The sequence shown here is derived from an EMBL/GenBank/DDBJ whole genome shotgun (WGS) entry which is preliminary data.</text>
</comment>
<keyword evidence="1" id="KW-1133">Transmembrane helix</keyword>
<proteinExistence type="predicted"/>
<gene>
    <name evidence="2" type="ORF">QT711_17020</name>
</gene>
<sequence>MIPTMESIAGFITGFGVVSLIAFIYFKNGNKHRRFDERYKEIHTKARTISWSITLIVLVCMWLGALLIEGPKLAFFLAVFAYAVMLISYGVSVLVFSKRM</sequence>
<keyword evidence="1" id="KW-0812">Transmembrane</keyword>
<evidence type="ECO:0000256" key="1">
    <source>
        <dbReference type="SAM" id="Phobius"/>
    </source>
</evidence>
<evidence type="ECO:0000313" key="3">
    <source>
        <dbReference type="Proteomes" id="UP001282284"/>
    </source>
</evidence>
<organism evidence="2 3">
    <name type="scientific">Sporosarcina saromensis</name>
    <dbReference type="NCBI Taxonomy" id="359365"/>
    <lineage>
        <taxon>Bacteria</taxon>
        <taxon>Bacillati</taxon>
        <taxon>Bacillota</taxon>
        <taxon>Bacilli</taxon>
        <taxon>Bacillales</taxon>
        <taxon>Caryophanaceae</taxon>
        <taxon>Sporosarcina</taxon>
    </lineage>
</organism>
<dbReference type="EMBL" id="JAUBDI010000024">
    <property type="protein sequence ID" value="MDW0114901.1"/>
    <property type="molecule type" value="Genomic_DNA"/>
</dbReference>
<dbReference type="InterPro" id="IPR019235">
    <property type="entry name" value="DUF2178_TM"/>
</dbReference>
<evidence type="ECO:0000313" key="2">
    <source>
        <dbReference type="EMBL" id="MDW0114901.1"/>
    </source>
</evidence>
<keyword evidence="3" id="KW-1185">Reference proteome</keyword>